<evidence type="ECO:0000256" key="1">
    <source>
        <dbReference type="SAM" id="MobiDB-lite"/>
    </source>
</evidence>
<keyword evidence="2" id="KW-0614">Plasmid</keyword>
<gene>
    <name evidence="2" type="ORF">RI060_43090</name>
</gene>
<sequence>MTAPTAFTVHDGHGRPPKWRRQLIAAWLTANDVNPDNVSADHAITVLTVPFRPEETADGGPWMLQVIVLHQYHVNANGSKEQNLITRKPVTFQRTVPLKVAFPPEPATVDEGSRHGQAESEAAEEAPEEVVRHPEQAQVSDPRQGARQKCAGQGQTVRNESAAEEGPCSGDEAIPEPEEDRRQPQEQVGDV</sequence>
<dbReference type="Proteomes" id="UP001249394">
    <property type="component" value="Plasmid punmamed1"/>
</dbReference>
<keyword evidence="3" id="KW-1185">Reference proteome</keyword>
<feature type="region of interest" description="Disordered" evidence="1">
    <location>
        <begin position="101"/>
        <end position="191"/>
    </location>
</feature>
<name>A0ABY9UP42_STRVL</name>
<accession>A0ABY9UP42</accession>
<dbReference type="EMBL" id="CP134214">
    <property type="protein sequence ID" value="WND24109.1"/>
    <property type="molecule type" value="Genomic_DNA"/>
</dbReference>
<evidence type="ECO:0000313" key="3">
    <source>
        <dbReference type="Proteomes" id="UP001249394"/>
    </source>
</evidence>
<protein>
    <submittedName>
        <fullName evidence="2">Uncharacterized protein</fullName>
    </submittedName>
</protein>
<reference evidence="2 3" key="1">
    <citation type="submission" date="2023-09" db="EMBL/GenBank/DDBJ databases">
        <title>The genome sequence of Streptomyces anthocyanicus.</title>
        <authorList>
            <person name="Mo P."/>
        </authorList>
    </citation>
    <scope>NUCLEOTIDE SEQUENCE [LARGE SCALE GENOMIC DNA]</scope>
    <source>
        <strain evidence="2 3">JCM 4387</strain>
        <plasmid evidence="2 3">punmamed1</plasmid>
    </source>
</reference>
<organism evidence="2 3">
    <name type="scientific">Streptomyces violaceus</name>
    <name type="common">Streptomyces venezuelae</name>
    <dbReference type="NCBI Taxonomy" id="1936"/>
    <lineage>
        <taxon>Bacteria</taxon>
        <taxon>Bacillati</taxon>
        <taxon>Actinomycetota</taxon>
        <taxon>Actinomycetes</taxon>
        <taxon>Kitasatosporales</taxon>
        <taxon>Streptomycetaceae</taxon>
        <taxon>Streptomyces</taxon>
    </lineage>
</organism>
<proteinExistence type="predicted"/>
<evidence type="ECO:0000313" key="2">
    <source>
        <dbReference type="EMBL" id="WND24109.1"/>
    </source>
</evidence>
<geneLocation type="plasmid" evidence="2 3">
    <name>punmamed1</name>
</geneLocation>